<keyword evidence="6 9" id="KW-0408">Iron</keyword>
<dbReference type="GO" id="GO:0008927">
    <property type="term" value="F:mannonate dehydratase activity"/>
    <property type="evidence" value="ECO:0007669"/>
    <property type="project" value="UniProtKB-UniRule"/>
</dbReference>
<reference evidence="10 11" key="1">
    <citation type="submission" date="2021-10" db="EMBL/GenBank/DDBJ databases">
        <authorList>
            <person name="Grouzdev D.S."/>
            <person name="Pantiukh K.S."/>
            <person name="Krutkina M.S."/>
        </authorList>
    </citation>
    <scope>NUCLEOTIDE SEQUENCE [LARGE SCALE GENOMIC DNA]</scope>
    <source>
        <strain evidence="10 11">Z-7514</strain>
    </source>
</reference>
<comment type="caution">
    <text evidence="10">The sequence shown here is derived from an EMBL/GenBank/DDBJ whole genome shotgun (WGS) entry which is preliminary data.</text>
</comment>
<evidence type="ECO:0000313" key="10">
    <source>
        <dbReference type="EMBL" id="MCC3144701.1"/>
    </source>
</evidence>
<evidence type="ECO:0000256" key="8">
    <source>
        <dbReference type="ARBA" id="ARBA00023239"/>
    </source>
</evidence>
<dbReference type="HAMAP" id="MF_00106">
    <property type="entry name" value="UxuA"/>
    <property type="match status" value="1"/>
</dbReference>
<dbReference type="EMBL" id="JAJFAT010000005">
    <property type="protein sequence ID" value="MCC3144701.1"/>
    <property type="molecule type" value="Genomic_DNA"/>
</dbReference>
<name>A0AAW4WXG3_9FIRM</name>
<dbReference type="SUPFAM" id="SSF51658">
    <property type="entry name" value="Xylose isomerase-like"/>
    <property type="match status" value="1"/>
</dbReference>
<dbReference type="EC" id="4.2.1.8" evidence="5 9"/>
<dbReference type="RefSeq" id="WP_229344703.1">
    <property type="nucleotide sequence ID" value="NZ_JAJFAT010000005.1"/>
</dbReference>
<accession>A0AAW4WXG3</accession>
<evidence type="ECO:0000256" key="3">
    <source>
        <dbReference type="ARBA" id="ARBA00004892"/>
    </source>
</evidence>
<evidence type="ECO:0000256" key="7">
    <source>
        <dbReference type="ARBA" id="ARBA00023211"/>
    </source>
</evidence>
<evidence type="ECO:0000256" key="1">
    <source>
        <dbReference type="ARBA" id="ARBA00001794"/>
    </source>
</evidence>
<dbReference type="GO" id="GO:0030145">
    <property type="term" value="F:manganese ion binding"/>
    <property type="evidence" value="ECO:0007669"/>
    <property type="project" value="TreeGrafter"/>
</dbReference>
<dbReference type="NCBIfam" id="NF003027">
    <property type="entry name" value="PRK03906.1"/>
    <property type="match status" value="2"/>
</dbReference>
<protein>
    <recommendedName>
        <fullName evidence="5 9">Mannonate dehydratase</fullName>
        <ecNumber evidence="5 9">4.2.1.8</ecNumber>
    </recommendedName>
    <alternativeName>
        <fullName evidence="9">D-mannonate hydro-lyase</fullName>
    </alternativeName>
</protein>
<dbReference type="NCBIfam" id="TIGR00695">
    <property type="entry name" value="uxuA"/>
    <property type="match status" value="1"/>
</dbReference>
<organism evidence="10 11">
    <name type="scientific">Halanaerobium polyolivorans</name>
    <dbReference type="NCBI Taxonomy" id="2886943"/>
    <lineage>
        <taxon>Bacteria</taxon>
        <taxon>Bacillati</taxon>
        <taxon>Bacillota</taxon>
        <taxon>Clostridia</taxon>
        <taxon>Halanaerobiales</taxon>
        <taxon>Halanaerobiaceae</taxon>
        <taxon>Halanaerobium</taxon>
    </lineage>
</organism>
<evidence type="ECO:0000313" key="11">
    <source>
        <dbReference type="Proteomes" id="UP001199296"/>
    </source>
</evidence>
<dbReference type="Gene3D" id="3.20.20.150">
    <property type="entry name" value="Divalent-metal-dependent TIM barrel enzymes"/>
    <property type="match status" value="1"/>
</dbReference>
<keyword evidence="11" id="KW-1185">Reference proteome</keyword>
<proteinExistence type="inferred from homology"/>
<dbReference type="GO" id="GO:0008198">
    <property type="term" value="F:ferrous iron binding"/>
    <property type="evidence" value="ECO:0007669"/>
    <property type="project" value="TreeGrafter"/>
</dbReference>
<dbReference type="GO" id="GO:0042840">
    <property type="term" value="P:D-glucuronate catabolic process"/>
    <property type="evidence" value="ECO:0007669"/>
    <property type="project" value="TreeGrafter"/>
</dbReference>
<comment type="similarity">
    <text evidence="4 9">Belongs to the mannonate dehydratase family.</text>
</comment>
<dbReference type="PIRSF" id="PIRSF016049">
    <property type="entry name" value="Man_dehyd"/>
    <property type="match status" value="1"/>
</dbReference>
<sequence>MQLSFRWYGDDDPVTLEKIRQIPGMVGIVTAIYDIPAGEEWPYDKIVALKEKVEAAGLKISAIESVPVPEEIKLGIEPRDLYIDNYKKTIKNLANAGIEVVTYNFMPVFDWTRSELDYELEDGSQALIYNEEEVKKMDPLSGELDLPGWDTSYETDELNKLMKAYHEINEEKLWENLKYFLDEIIPIAEEENIKMAIHPDDPPWSIFGLPRIIVGKENLRKFLDLNDSPANGLALCSGSLGVNPDNDVPALIREFGNRIHFAHVRNIKLTGENSFEEAAHLSEKGSLDMYEIMKAYHDVGFEGPLRPDHGRMIWGETGKPGYGLYDRALGATYLNGLWEAIKKNEKNL</sequence>
<evidence type="ECO:0000256" key="6">
    <source>
        <dbReference type="ARBA" id="ARBA00023004"/>
    </source>
</evidence>
<keyword evidence="7 9" id="KW-0464">Manganese</keyword>
<keyword evidence="8 9" id="KW-0456">Lyase</keyword>
<evidence type="ECO:0000256" key="9">
    <source>
        <dbReference type="HAMAP-Rule" id="MF_00106"/>
    </source>
</evidence>
<dbReference type="Proteomes" id="UP001199296">
    <property type="component" value="Unassembled WGS sequence"/>
</dbReference>
<dbReference type="PANTHER" id="PTHR30387">
    <property type="entry name" value="MANNONATE DEHYDRATASE"/>
    <property type="match status" value="1"/>
</dbReference>
<comment type="cofactor">
    <cofactor evidence="9">
        <name>Fe(2+)</name>
        <dbReference type="ChEBI" id="CHEBI:29033"/>
    </cofactor>
    <cofactor evidence="9">
        <name>Mn(2+)</name>
        <dbReference type="ChEBI" id="CHEBI:29035"/>
    </cofactor>
</comment>
<dbReference type="PANTHER" id="PTHR30387:SF2">
    <property type="entry name" value="MANNONATE DEHYDRATASE"/>
    <property type="match status" value="1"/>
</dbReference>
<dbReference type="InterPro" id="IPR036237">
    <property type="entry name" value="Xyl_isomerase-like_sf"/>
</dbReference>
<comment type="function">
    <text evidence="2 9">Catalyzes the dehydration of D-mannonate.</text>
</comment>
<dbReference type="InterPro" id="IPR004628">
    <property type="entry name" value="Man_deHydtase"/>
</dbReference>
<comment type="catalytic activity">
    <reaction evidence="1 9">
        <text>D-mannonate = 2-dehydro-3-deoxy-D-gluconate + H2O</text>
        <dbReference type="Rhea" id="RHEA:20097"/>
        <dbReference type="ChEBI" id="CHEBI:15377"/>
        <dbReference type="ChEBI" id="CHEBI:17767"/>
        <dbReference type="ChEBI" id="CHEBI:57990"/>
        <dbReference type="EC" id="4.2.1.8"/>
    </reaction>
</comment>
<gene>
    <name evidence="9 10" type="primary">uxuA</name>
    <name evidence="10" type="ORF">LJ207_05090</name>
</gene>
<evidence type="ECO:0000256" key="4">
    <source>
        <dbReference type="ARBA" id="ARBA00007389"/>
    </source>
</evidence>
<evidence type="ECO:0000256" key="2">
    <source>
        <dbReference type="ARBA" id="ARBA00002713"/>
    </source>
</evidence>
<dbReference type="Pfam" id="PF03786">
    <property type="entry name" value="UxuA"/>
    <property type="match status" value="1"/>
</dbReference>
<evidence type="ECO:0000256" key="5">
    <source>
        <dbReference type="ARBA" id="ARBA00012927"/>
    </source>
</evidence>
<dbReference type="AlphaFoldDB" id="A0AAW4WXG3"/>
<comment type="pathway">
    <text evidence="3 9">Carbohydrate metabolism; pentose and glucuronate interconversion.</text>
</comment>